<keyword evidence="3" id="KW-0812">Transmembrane</keyword>
<dbReference type="GO" id="GO:0005743">
    <property type="term" value="C:mitochondrial inner membrane"/>
    <property type="evidence" value="ECO:0007669"/>
    <property type="project" value="TreeGrafter"/>
</dbReference>
<dbReference type="GO" id="GO:0032979">
    <property type="term" value="P:protein insertion into mitochondrial inner membrane from matrix"/>
    <property type="evidence" value="ECO:0007669"/>
    <property type="project" value="TreeGrafter"/>
</dbReference>
<evidence type="ECO:0000256" key="3">
    <source>
        <dbReference type="ARBA" id="ARBA00022692"/>
    </source>
</evidence>
<dbReference type="GO" id="GO:0032977">
    <property type="term" value="F:membrane insertase activity"/>
    <property type="evidence" value="ECO:0007669"/>
    <property type="project" value="InterPro"/>
</dbReference>
<comment type="subcellular location">
    <subcellularLocation>
        <location evidence="1">Membrane</location>
        <topology evidence="1">Multi-pass membrane protein</topology>
    </subcellularLocation>
</comment>
<evidence type="ECO:0000313" key="6">
    <source>
        <dbReference type="EMBL" id="KAK1772368.1"/>
    </source>
</evidence>
<dbReference type="GO" id="GO:0033617">
    <property type="term" value="P:mitochondrial respiratory chain complex IV assembly"/>
    <property type="evidence" value="ECO:0007669"/>
    <property type="project" value="TreeGrafter"/>
</dbReference>
<dbReference type="AlphaFoldDB" id="A0AAJ0CBC5"/>
<keyword evidence="5" id="KW-0472">Membrane</keyword>
<dbReference type="Proteomes" id="UP001244011">
    <property type="component" value="Unassembled WGS sequence"/>
</dbReference>
<protein>
    <submittedName>
        <fullName evidence="6">60Kd inner membrane protein-domain-containing protein</fullName>
    </submittedName>
</protein>
<comment type="similarity">
    <text evidence="2">Belongs to the OXA1/ALB3/YidC family.</text>
</comment>
<proteinExistence type="inferred from homology"/>
<dbReference type="InterPro" id="IPR001708">
    <property type="entry name" value="YidC/ALB3/OXA1/COX18"/>
</dbReference>
<sequence length="396" mass="43427">MTIGTRLGPHMGKPAWQLIHDRWQVACFIGLRPTSAPWRLTAFPASPGSPGRRHFSAIPVLETAISNTQHLITEFHLTTGAPWFLTIPLVALSINLLARLPLTVYTQRIHQRRAKLAPLLQAWHVRHSKEVARLPAMPAPEFKKEVTSRFEKTSKRLYSEFGVQGWKNYISFASFPFWLTGIEALRRLCGGPRGLLGSLVFGRKEEGTPEPDATVAAAASASSNPPDAISVTDVIQVEDHALTELSSSFPPGSDPSLATGGCLWFPDLMAPDPLHILPFLLSAILVLNILPRSASGIQALFNFQTKSEQKAPKPGNTEVTTARPKIHGRLQRALLGVALVVGPVTMDLPAALHLYWVSSAAITYIQTEAIGRFMKMPKSKIRQCTGTESLIPRPRT</sequence>
<gene>
    <name evidence="6" type="ORF">QBC33DRAFT_521009</name>
</gene>
<evidence type="ECO:0000256" key="4">
    <source>
        <dbReference type="ARBA" id="ARBA00022989"/>
    </source>
</evidence>
<evidence type="ECO:0000256" key="2">
    <source>
        <dbReference type="ARBA" id="ARBA00009877"/>
    </source>
</evidence>
<accession>A0AAJ0CBC5</accession>
<name>A0AAJ0CBC5_9PEZI</name>
<dbReference type="RefSeq" id="XP_060288581.1">
    <property type="nucleotide sequence ID" value="XM_060426423.1"/>
</dbReference>
<evidence type="ECO:0000313" key="7">
    <source>
        <dbReference type="Proteomes" id="UP001244011"/>
    </source>
</evidence>
<comment type="caution">
    <text evidence="6">The sequence shown here is derived from an EMBL/GenBank/DDBJ whole genome shotgun (WGS) entry which is preliminary data.</text>
</comment>
<dbReference type="EMBL" id="MU838997">
    <property type="protein sequence ID" value="KAK1772368.1"/>
    <property type="molecule type" value="Genomic_DNA"/>
</dbReference>
<reference evidence="6" key="1">
    <citation type="submission" date="2023-06" db="EMBL/GenBank/DDBJ databases">
        <title>Genome-scale phylogeny and comparative genomics of the fungal order Sordariales.</title>
        <authorList>
            <consortium name="Lawrence Berkeley National Laboratory"/>
            <person name="Hensen N."/>
            <person name="Bonometti L."/>
            <person name="Westerberg I."/>
            <person name="Brannstrom I.O."/>
            <person name="Guillou S."/>
            <person name="Cros-Aarteil S."/>
            <person name="Calhoun S."/>
            <person name="Haridas S."/>
            <person name="Kuo A."/>
            <person name="Mondo S."/>
            <person name="Pangilinan J."/>
            <person name="Riley R."/>
            <person name="Labutti K."/>
            <person name="Andreopoulos B."/>
            <person name="Lipzen A."/>
            <person name="Chen C."/>
            <person name="Yanf M."/>
            <person name="Daum C."/>
            <person name="Ng V."/>
            <person name="Clum A."/>
            <person name="Steindorff A."/>
            <person name="Ohm R."/>
            <person name="Martin F."/>
            <person name="Silar P."/>
            <person name="Natvig D."/>
            <person name="Lalanne C."/>
            <person name="Gautier V."/>
            <person name="Ament-Velasquez S.L."/>
            <person name="Kruys A."/>
            <person name="Hutchinson M.I."/>
            <person name="Powell A.J."/>
            <person name="Barry K."/>
            <person name="Miller A.N."/>
            <person name="Grigoriev I.V."/>
            <person name="Debuchy R."/>
            <person name="Gladieux P."/>
            <person name="Thoren M.H."/>
            <person name="Johannesson H."/>
        </authorList>
    </citation>
    <scope>NUCLEOTIDE SEQUENCE</scope>
    <source>
        <strain evidence="6">8032-3</strain>
    </source>
</reference>
<dbReference type="PANTHER" id="PTHR12428">
    <property type="entry name" value="OXA1"/>
    <property type="match status" value="1"/>
</dbReference>
<organism evidence="6 7">
    <name type="scientific">Phialemonium atrogriseum</name>
    <dbReference type="NCBI Taxonomy" id="1093897"/>
    <lineage>
        <taxon>Eukaryota</taxon>
        <taxon>Fungi</taxon>
        <taxon>Dikarya</taxon>
        <taxon>Ascomycota</taxon>
        <taxon>Pezizomycotina</taxon>
        <taxon>Sordariomycetes</taxon>
        <taxon>Sordariomycetidae</taxon>
        <taxon>Cephalothecales</taxon>
        <taxon>Cephalothecaceae</taxon>
        <taxon>Phialemonium</taxon>
    </lineage>
</organism>
<evidence type="ECO:0000256" key="5">
    <source>
        <dbReference type="ARBA" id="ARBA00023136"/>
    </source>
</evidence>
<dbReference type="PANTHER" id="PTHR12428:SF65">
    <property type="entry name" value="CYTOCHROME C OXIDASE ASSEMBLY PROTEIN COX18, MITOCHONDRIAL"/>
    <property type="match status" value="1"/>
</dbReference>
<keyword evidence="4" id="KW-1133">Transmembrane helix</keyword>
<keyword evidence="7" id="KW-1185">Reference proteome</keyword>
<dbReference type="GeneID" id="85309610"/>
<evidence type="ECO:0000256" key="1">
    <source>
        <dbReference type="ARBA" id="ARBA00004141"/>
    </source>
</evidence>